<evidence type="ECO:0000313" key="1">
    <source>
        <dbReference type="EMBL" id="VDP04923.1"/>
    </source>
</evidence>
<reference evidence="3" key="2">
    <citation type="submission" date="2019-09" db="UniProtKB">
        <authorList>
            <consortium name="WormBaseParasite"/>
        </authorList>
    </citation>
    <scope>IDENTIFICATION</scope>
</reference>
<sequence>MGYERPLIWNKEWLSRCSRLIARGTMRGLIGAPRPTPSAAPFFTSCPITAIAKAGSKTVFDFDVTTLSEKGEELVSRRNIDMPGMNQNGAQRRDRNIGAKRSTAILTMQFCSSPVRKTLQVLNASGIPA</sequence>
<evidence type="ECO:0000313" key="3">
    <source>
        <dbReference type="WBParaSite" id="HPBE_0001609601-mRNA-1"/>
    </source>
</evidence>
<keyword evidence="2" id="KW-1185">Reference proteome</keyword>
<dbReference type="WBParaSite" id="HPBE_0001609601-mRNA-1">
    <property type="protein sequence ID" value="HPBE_0001609601-mRNA-1"/>
    <property type="gene ID" value="HPBE_0001609601"/>
</dbReference>
<name>A0A183G3T3_HELPZ</name>
<proteinExistence type="predicted"/>
<protein>
    <submittedName>
        <fullName evidence="1 3">Uncharacterized protein</fullName>
    </submittedName>
</protein>
<dbReference type="Proteomes" id="UP000050761">
    <property type="component" value="Unassembled WGS sequence"/>
</dbReference>
<reference evidence="1 2" key="1">
    <citation type="submission" date="2018-11" db="EMBL/GenBank/DDBJ databases">
        <authorList>
            <consortium name="Pathogen Informatics"/>
        </authorList>
    </citation>
    <scope>NUCLEOTIDE SEQUENCE [LARGE SCALE GENOMIC DNA]</scope>
</reference>
<accession>A0A3P8E8D6</accession>
<gene>
    <name evidence="1" type="ORF">HPBE_LOCUS16095</name>
</gene>
<evidence type="ECO:0000313" key="2">
    <source>
        <dbReference type="Proteomes" id="UP000050761"/>
    </source>
</evidence>
<organism evidence="2 3">
    <name type="scientific">Heligmosomoides polygyrus</name>
    <name type="common">Parasitic roundworm</name>
    <dbReference type="NCBI Taxonomy" id="6339"/>
    <lineage>
        <taxon>Eukaryota</taxon>
        <taxon>Metazoa</taxon>
        <taxon>Ecdysozoa</taxon>
        <taxon>Nematoda</taxon>
        <taxon>Chromadorea</taxon>
        <taxon>Rhabditida</taxon>
        <taxon>Rhabditina</taxon>
        <taxon>Rhabditomorpha</taxon>
        <taxon>Strongyloidea</taxon>
        <taxon>Heligmosomidae</taxon>
        <taxon>Heligmosomoides</taxon>
    </lineage>
</organism>
<accession>A0A183G3T3</accession>
<dbReference type="AlphaFoldDB" id="A0A183G3T3"/>
<dbReference type="EMBL" id="UZAH01029219">
    <property type="protein sequence ID" value="VDP04923.1"/>
    <property type="molecule type" value="Genomic_DNA"/>
</dbReference>